<sequence>MVSPIPSGREGLIPHLVCSPCTEAIQFYQKAFGAESLGCLMSPDGERVMHAELSIDGKVIYLADDFPEYCGGAAQNPKALGGTPVTVHRYVKDCDAVYNRAIEAGATPKMPTSDMFWGDRYGMVTDPYGHSWSFATHQRELSPAEMQQAMVEAFQQADAQQ</sequence>
<dbReference type="AlphaFoldDB" id="A0A9X2JIP7"/>
<evidence type="ECO:0000313" key="3">
    <source>
        <dbReference type="Proteomes" id="UP001155241"/>
    </source>
</evidence>
<dbReference type="RefSeq" id="WP_252855162.1">
    <property type="nucleotide sequence ID" value="NZ_JAMXLR010000087.1"/>
</dbReference>
<dbReference type="CDD" id="cd07246">
    <property type="entry name" value="VOC_like"/>
    <property type="match status" value="1"/>
</dbReference>
<dbReference type="EMBL" id="JAMXLR010000087">
    <property type="protein sequence ID" value="MCO6047051.1"/>
    <property type="molecule type" value="Genomic_DNA"/>
</dbReference>
<evidence type="ECO:0000259" key="1">
    <source>
        <dbReference type="PROSITE" id="PS51819"/>
    </source>
</evidence>
<protein>
    <submittedName>
        <fullName evidence="2">VOC family protein</fullName>
    </submittedName>
</protein>
<dbReference type="SUPFAM" id="SSF54593">
    <property type="entry name" value="Glyoxalase/Bleomycin resistance protein/Dihydroxybiphenyl dioxygenase"/>
    <property type="match status" value="1"/>
</dbReference>
<dbReference type="InterPro" id="IPR037523">
    <property type="entry name" value="VOC_core"/>
</dbReference>
<dbReference type="Gene3D" id="3.30.720.110">
    <property type="match status" value="1"/>
</dbReference>
<dbReference type="PROSITE" id="PS51819">
    <property type="entry name" value="VOC"/>
    <property type="match status" value="1"/>
</dbReference>
<dbReference type="InterPro" id="IPR004360">
    <property type="entry name" value="Glyas_Fos-R_dOase_dom"/>
</dbReference>
<comment type="caution">
    <text evidence="2">The sequence shown here is derived from an EMBL/GenBank/DDBJ whole genome shotgun (WGS) entry which is preliminary data.</text>
</comment>
<gene>
    <name evidence="2" type="ORF">NG895_24395</name>
</gene>
<dbReference type="PANTHER" id="PTHR34109:SF1">
    <property type="entry name" value="VOC DOMAIN-CONTAINING PROTEIN"/>
    <property type="match status" value="1"/>
</dbReference>
<dbReference type="Proteomes" id="UP001155241">
    <property type="component" value="Unassembled WGS sequence"/>
</dbReference>
<dbReference type="Pfam" id="PF00903">
    <property type="entry name" value="Glyoxalase"/>
    <property type="match status" value="1"/>
</dbReference>
<proteinExistence type="predicted"/>
<name>A0A9X2JIP7_9BACT</name>
<dbReference type="InterPro" id="IPR029068">
    <property type="entry name" value="Glyas_Bleomycin-R_OHBP_Dase"/>
</dbReference>
<reference evidence="2" key="1">
    <citation type="submission" date="2022-06" db="EMBL/GenBank/DDBJ databases">
        <title>Aeoliella straminimaris, a novel planctomycete from sediments.</title>
        <authorList>
            <person name="Vitorino I.R."/>
            <person name="Lage O.M."/>
        </authorList>
    </citation>
    <scope>NUCLEOTIDE SEQUENCE</scope>
    <source>
        <strain evidence="2">ICT_H6.2</strain>
    </source>
</reference>
<evidence type="ECO:0000313" key="2">
    <source>
        <dbReference type="EMBL" id="MCO6047051.1"/>
    </source>
</evidence>
<keyword evidence="3" id="KW-1185">Reference proteome</keyword>
<dbReference type="Gene3D" id="3.30.720.120">
    <property type="match status" value="1"/>
</dbReference>
<feature type="domain" description="VOC" evidence="1">
    <location>
        <begin position="9"/>
        <end position="137"/>
    </location>
</feature>
<dbReference type="PANTHER" id="PTHR34109">
    <property type="entry name" value="BNAUNNG04460D PROTEIN-RELATED"/>
    <property type="match status" value="1"/>
</dbReference>
<accession>A0A9X2JIP7</accession>
<organism evidence="2 3">
    <name type="scientific">Aeoliella straminimaris</name>
    <dbReference type="NCBI Taxonomy" id="2954799"/>
    <lineage>
        <taxon>Bacteria</taxon>
        <taxon>Pseudomonadati</taxon>
        <taxon>Planctomycetota</taxon>
        <taxon>Planctomycetia</taxon>
        <taxon>Pirellulales</taxon>
        <taxon>Lacipirellulaceae</taxon>
        <taxon>Aeoliella</taxon>
    </lineage>
</organism>